<feature type="binding site" evidence="4">
    <location>
        <position position="84"/>
    </location>
    <ligand>
        <name>substrate</name>
    </ligand>
</feature>
<keyword evidence="10" id="KW-1185">Reference proteome</keyword>
<dbReference type="InterPro" id="IPR019808">
    <property type="entry name" value="Histidine_triad_CS"/>
</dbReference>
<dbReference type="FunCoup" id="A0A0C2T6I6">
    <property type="interactions" value="86"/>
</dbReference>
<dbReference type="EMBL" id="KN818222">
    <property type="protein sequence ID" value="KIL71585.1"/>
    <property type="molecule type" value="Genomic_DNA"/>
</dbReference>
<evidence type="ECO:0000313" key="10">
    <source>
        <dbReference type="Proteomes" id="UP000054549"/>
    </source>
</evidence>
<feature type="active site" description="Tele-AMP-histidine intermediate" evidence="3">
    <location>
        <position position="97"/>
    </location>
</feature>
<evidence type="ECO:0000256" key="6">
    <source>
        <dbReference type="PROSITE-ProRule" id="PRU00464"/>
    </source>
</evidence>
<evidence type="ECO:0000313" key="9">
    <source>
        <dbReference type="EMBL" id="KIL71585.1"/>
    </source>
</evidence>
<feature type="site" description="Important for induction of apoptosis" evidence="5">
    <location>
        <position position="118"/>
    </location>
</feature>
<dbReference type="EC" id="3.6.1.29" evidence="7"/>
<evidence type="ECO:0000256" key="4">
    <source>
        <dbReference type="PIRSR" id="PIRSR639383-2"/>
    </source>
</evidence>
<accession>A0A0C2T6I6</accession>
<dbReference type="Pfam" id="PF01230">
    <property type="entry name" value="HIT"/>
    <property type="match status" value="1"/>
</dbReference>
<protein>
    <recommendedName>
        <fullName evidence="7">Bis(5'-adenosyl)-triphosphatase</fullName>
        <ecNumber evidence="7">3.6.1.29</ecNumber>
    </recommendedName>
</protein>
<comment type="catalytic activity">
    <reaction evidence="7">
        <text>P(1),P(3)-bis(5'-adenosyl) triphosphate + H2O = AMP + ADP + 2 H(+)</text>
        <dbReference type="Rhea" id="RHEA:13893"/>
        <dbReference type="ChEBI" id="CHEBI:15377"/>
        <dbReference type="ChEBI" id="CHEBI:15378"/>
        <dbReference type="ChEBI" id="CHEBI:58529"/>
        <dbReference type="ChEBI" id="CHEBI:456215"/>
        <dbReference type="ChEBI" id="CHEBI:456216"/>
        <dbReference type="EC" id="3.6.1.29"/>
    </reaction>
</comment>
<feature type="binding site" evidence="4">
    <location>
        <position position="28"/>
    </location>
    <ligand>
        <name>substrate</name>
    </ligand>
</feature>
<dbReference type="PANTHER" id="PTHR46243">
    <property type="entry name" value="BIS(5'-ADENOSYL)-TRIPHOSPHATASE"/>
    <property type="match status" value="1"/>
</dbReference>
<dbReference type="InterPro" id="IPR011146">
    <property type="entry name" value="HIT-like"/>
</dbReference>
<organism evidence="9 10">
    <name type="scientific">Amanita muscaria (strain Koide BX008)</name>
    <dbReference type="NCBI Taxonomy" id="946122"/>
    <lineage>
        <taxon>Eukaryota</taxon>
        <taxon>Fungi</taxon>
        <taxon>Dikarya</taxon>
        <taxon>Basidiomycota</taxon>
        <taxon>Agaricomycotina</taxon>
        <taxon>Agaricomycetes</taxon>
        <taxon>Agaricomycetidae</taxon>
        <taxon>Agaricales</taxon>
        <taxon>Pluteineae</taxon>
        <taxon>Amanitaceae</taxon>
        <taxon>Amanita</taxon>
    </lineage>
</organism>
<dbReference type="AlphaFoldDB" id="A0A0C2T6I6"/>
<evidence type="ECO:0000256" key="7">
    <source>
        <dbReference type="RuleBase" id="RU366076"/>
    </source>
</evidence>
<dbReference type="PROSITE" id="PS51084">
    <property type="entry name" value="HIT_2"/>
    <property type="match status" value="1"/>
</dbReference>
<keyword evidence="1 7" id="KW-0547">Nucleotide-binding</keyword>
<reference evidence="9 10" key="1">
    <citation type="submission" date="2014-04" db="EMBL/GenBank/DDBJ databases">
        <title>Evolutionary Origins and Diversification of the Mycorrhizal Mutualists.</title>
        <authorList>
            <consortium name="DOE Joint Genome Institute"/>
            <consortium name="Mycorrhizal Genomics Consortium"/>
            <person name="Kohler A."/>
            <person name="Kuo A."/>
            <person name="Nagy L.G."/>
            <person name="Floudas D."/>
            <person name="Copeland A."/>
            <person name="Barry K.W."/>
            <person name="Cichocki N."/>
            <person name="Veneault-Fourrey C."/>
            <person name="LaButti K."/>
            <person name="Lindquist E.A."/>
            <person name="Lipzen A."/>
            <person name="Lundell T."/>
            <person name="Morin E."/>
            <person name="Murat C."/>
            <person name="Riley R."/>
            <person name="Ohm R."/>
            <person name="Sun H."/>
            <person name="Tunlid A."/>
            <person name="Henrissat B."/>
            <person name="Grigoriev I.V."/>
            <person name="Hibbett D.S."/>
            <person name="Martin F."/>
        </authorList>
    </citation>
    <scope>NUCLEOTIDE SEQUENCE [LARGE SCALE GENOMIC DNA]</scope>
    <source>
        <strain evidence="9 10">Koide BX008</strain>
    </source>
</reference>
<dbReference type="PANTHER" id="PTHR46243:SF1">
    <property type="entry name" value="BIS(5'-ADENOSYL)-TRIPHOSPHATASE"/>
    <property type="match status" value="1"/>
</dbReference>
<evidence type="ECO:0000256" key="2">
    <source>
        <dbReference type="ARBA" id="ARBA00022801"/>
    </source>
</evidence>
<feature type="binding site" evidence="4">
    <location>
        <position position="99"/>
    </location>
    <ligand>
        <name>substrate</name>
    </ligand>
</feature>
<feature type="short sequence motif" description="Histidine triad motif" evidence="6">
    <location>
        <begin position="95"/>
        <end position="99"/>
    </location>
</feature>
<dbReference type="InParanoid" id="A0A0C2T6I6"/>
<dbReference type="SUPFAM" id="SSF54197">
    <property type="entry name" value="HIT-like"/>
    <property type="match status" value="1"/>
</dbReference>
<proteinExistence type="predicted"/>
<dbReference type="InterPro" id="IPR036265">
    <property type="entry name" value="HIT-like_sf"/>
</dbReference>
<evidence type="ECO:0000256" key="1">
    <source>
        <dbReference type="ARBA" id="ARBA00022741"/>
    </source>
</evidence>
<evidence type="ECO:0000256" key="5">
    <source>
        <dbReference type="PIRSR" id="PIRSR639383-3"/>
    </source>
</evidence>
<feature type="domain" description="HIT" evidence="8">
    <location>
        <begin position="3"/>
        <end position="111"/>
    </location>
</feature>
<comment type="cofactor">
    <cofactor evidence="7">
        <name>Mn(2+)</name>
        <dbReference type="ChEBI" id="CHEBI:29035"/>
    </cofactor>
</comment>
<dbReference type="Proteomes" id="UP000054549">
    <property type="component" value="Unassembled WGS sequence"/>
</dbReference>
<dbReference type="PROSITE" id="PS00892">
    <property type="entry name" value="HIT_1"/>
    <property type="match status" value="1"/>
</dbReference>
<dbReference type="InterPro" id="IPR051884">
    <property type="entry name" value="Bis(5'-adenosyl)-TPase_reg"/>
</dbReference>
<dbReference type="Gene3D" id="3.30.428.10">
    <property type="entry name" value="HIT-like"/>
    <property type="match status" value="1"/>
</dbReference>
<gene>
    <name evidence="9" type="ORF">M378DRAFT_155176</name>
</gene>
<dbReference type="CDD" id="cd01275">
    <property type="entry name" value="FHIT"/>
    <property type="match status" value="1"/>
</dbReference>
<dbReference type="STRING" id="946122.A0A0C2T6I6"/>
<dbReference type="FunFam" id="3.30.428.10:FF:000011">
    <property type="entry name" value="Fragile histidine triad"/>
    <property type="match status" value="1"/>
</dbReference>
<evidence type="ECO:0000256" key="3">
    <source>
        <dbReference type="PIRSR" id="PIRSR639383-1"/>
    </source>
</evidence>
<dbReference type="HOGENOM" id="CLU_056776_7_3_1"/>
<sequence length="175" mass="19745">MTTALLFSTIDVTRQCFYRSSLSYAIVNLKPLVAGHVLVIPQRPVSRLQDLNDHELASLMSSIRRVGSVIERAYGADALTIACQDGKAAGQSIPHVHFHILPRKSKGDRFERNNDDVYPVLEDHEKALPADFRDASVGNVERLKVDADDQRPPRSLDEMWEEANWLKGFFVDTKE</sequence>
<evidence type="ECO:0000259" key="8">
    <source>
        <dbReference type="PROSITE" id="PS51084"/>
    </source>
</evidence>
<dbReference type="OrthoDB" id="680339at2759"/>
<dbReference type="GO" id="GO:0047710">
    <property type="term" value="F:bis(5'-adenosyl)-triphosphatase activity"/>
    <property type="evidence" value="ECO:0007669"/>
    <property type="project" value="UniProtKB-UniRule"/>
</dbReference>
<keyword evidence="2 7" id="KW-0378">Hydrolase</keyword>
<dbReference type="InterPro" id="IPR039383">
    <property type="entry name" value="FHIT"/>
</dbReference>
<name>A0A0C2T6I6_AMAMK</name>
<dbReference type="GO" id="GO:0000166">
    <property type="term" value="F:nucleotide binding"/>
    <property type="evidence" value="ECO:0007669"/>
    <property type="project" value="UniProtKB-KW"/>
</dbReference>